<dbReference type="RefSeq" id="WP_052112259.1">
    <property type="nucleotide sequence ID" value="NZ_AVPK01000007.1"/>
</dbReference>
<dbReference type="CDD" id="cd02856">
    <property type="entry name" value="E_set_GDE_Isoamylase_N"/>
    <property type="match status" value="1"/>
</dbReference>
<organism evidence="6 7">
    <name type="scientific">Knoellia subterranea KCTC 19937</name>
    <dbReference type="NCBI Taxonomy" id="1385521"/>
    <lineage>
        <taxon>Bacteria</taxon>
        <taxon>Bacillati</taxon>
        <taxon>Actinomycetota</taxon>
        <taxon>Actinomycetes</taxon>
        <taxon>Micrococcales</taxon>
        <taxon>Intrasporangiaceae</taxon>
        <taxon>Knoellia</taxon>
    </lineage>
</organism>
<dbReference type="OrthoDB" id="3236218at2"/>
<dbReference type="InterPro" id="IPR013780">
    <property type="entry name" value="Glyco_hydro_b"/>
</dbReference>
<dbReference type="NCBIfam" id="TIGR02100">
    <property type="entry name" value="glgX_debranch"/>
    <property type="match status" value="1"/>
</dbReference>
<gene>
    <name evidence="6" type="ORF">N803_16455</name>
</gene>
<evidence type="ECO:0000256" key="1">
    <source>
        <dbReference type="ARBA" id="ARBA00008061"/>
    </source>
</evidence>
<comment type="similarity">
    <text evidence="1">Belongs to the glycosyl hydrolase 13 family.</text>
</comment>
<dbReference type="AlphaFoldDB" id="A0A0A0JLX2"/>
<dbReference type="Pfam" id="PF02922">
    <property type="entry name" value="CBM_48"/>
    <property type="match status" value="1"/>
</dbReference>
<dbReference type="SMART" id="SM00642">
    <property type="entry name" value="Aamy"/>
    <property type="match status" value="1"/>
</dbReference>
<evidence type="ECO:0000256" key="4">
    <source>
        <dbReference type="SAM" id="MobiDB-lite"/>
    </source>
</evidence>
<evidence type="ECO:0000256" key="3">
    <source>
        <dbReference type="ARBA" id="ARBA00023295"/>
    </source>
</evidence>
<dbReference type="EMBL" id="AVPK01000007">
    <property type="protein sequence ID" value="KGN37007.1"/>
    <property type="molecule type" value="Genomic_DNA"/>
</dbReference>
<dbReference type="InterPro" id="IPR017853">
    <property type="entry name" value="GH"/>
</dbReference>
<dbReference type="Gene3D" id="2.60.40.10">
    <property type="entry name" value="Immunoglobulins"/>
    <property type="match status" value="1"/>
</dbReference>
<dbReference type="InterPro" id="IPR044505">
    <property type="entry name" value="GlgX_Isoamylase_N_E_set"/>
</dbReference>
<evidence type="ECO:0000313" key="7">
    <source>
        <dbReference type="Proteomes" id="UP000030011"/>
    </source>
</evidence>
<dbReference type="GO" id="GO:0004135">
    <property type="term" value="F:amylo-alpha-1,6-glucosidase activity"/>
    <property type="evidence" value="ECO:0007669"/>
    <property type="project" value="InterPro"/>
</dbReference>
<name>A0A0A0JLX2_9MICO</name>
<dbReference type="Proteomes" id="UP000030011">
    <property type="component" value="Unassembled WGS sequence"/>
</dbReference>
<evidence type="ECO:0000259" key="5">
    <source>
        <dbReference type="SMART" id="SM00642"/>
    </source>
</evidence>
<dbReference type="InterPro" id="IPR004193">
    <property type="entry name" value="Glyco_hydro_13_N"/>
</dbReference>
<dbReference type="InterPro" id="IPR013783">
    <property type="entry name" value="Ig-like_fold"/>
</dbReference>
<dbReference type="STRING" id="1385521.N803_16455"/>
<dbReference type="Pfam" id="PF00128">
    <property type="entry name" value="Alpha-amylase"/>
    <property type="match status" value="1"/>
</dbReference>
<keyword evidence="2" id="KW-0378">Hydrolase</keyword>
<dbReference type="SUPFAM" id="SSF51011">
    <property type="entry name" value="Glycosyl hydrolase domain"/>
    <property type="match status" value="1"/>
</dbReference>
<comment type="caution">
    <text evidence="6">The sequence shown here is derived from an EMBL/GenBank/DDBJ whole genome shotgun (WGS) entry which is preliminary data.</text>
</comment>
<accession>A0A0A0JLX2</accession>
<proteinExistence type="inferred from homology"/>
<dbReference type="InterPro" id="IPR011837">
    <property type="entry name" value="Glycogen_debranch_GlgX"/>
</dbReference>
<dbReference type="SUPFAM" id="SSF51445">
    <property type="entry name" value="(Trans)glycosidases"/>
    <property type="match status" value="1"/>
</dbReference>
<dbReference type="CDD" id="cd11326">
    <property type="entry name" value="AmyAc_Glg_debranch"/>
    <property type="match status" value="1"/>
</dbReference>
<dbReference type="GO" id="GO:0005980">
    <property type="term" value="P:glycogen catabolic process"/>
    <property type="evidence" value="ECO:0007669"/>
    <property type="project" value="InterPro"/>
</dbReference>
<dbReference type="Gene3D" id="3.20.20.80">
    <property type="entry name" value="Glycosidases"/>
    <property type="match status" value="1"/>
</dbReference>
<reference evidence="6 7" key="1">
    <citation type="submission" date="2013-08" db="EMBL/GenBank/DDBJ databases">
        <title>The genome sequence of Knoellia subterranea.</title>
        <authorList>
            <person name="Zhu W."/>
            <person name="Wang G."/>
        </authorList>
    </citation>
    <scope>NUCLEOTIDE SEQUENCE [LARGE SCALE GENOMIC DNA]</scope>
    <source>
        <strain evidence="6 7">KCTC 19937</strain>
    </source>
</reference>
<evidence type="ECO:0000256" key="2">
    <source>
        <dbReference type="ARBA" id="ARBA00022801"/>
    </source>
</evidence>
<keyword evidence="7" id="KW-1185">Reference proteome</keyword>
<feature type="domain" description="Glycosyl hydrolase family 13 catalytic" evidence="5">
    <location>
        <begin position="155"/>
        <end position="598"/>
    </location>
</feature>
<dbReference type="eggNOG" id="COG1523">
    <property type="taxonomic scope" value="Bacteria"/>
</dbReference>
<dbReference type="InterPro" id="IPR006047">
    <property type="entry name" value="GH13_cat_dom"/>
</dbReference>
<keyword evidence="3" id="KW-0326">Glycosidase</keyword>
<evidence type="ECO:0000313" key="6">
    <source>
        <dbReference type="EMBL" id="KGN37007.1"/>
    </source>
</evidence>
<sequence length="721" mass="79569">MTPLTSATSVPALRIPRDLPPAPGVTVVDGGVEVSVYAGHAGSVELCLFDEGDFAGVTERRVALVDHAFGWWFGFVPDVGVGQRYGFRVDGEWNPEQGLRHNPNQLLMDPYARAIEGEVRFGPSVYGHEVDEKTWHGDGFAASTSDSAPDMPRSVVVDDRFDWGNDTAPAVTRSETVIYETHVRNLTMELPGVPEDLRGTYAGLAHPATIEYLTSLGITAVELLPIHSFASEPFLVQKGLANHWGYNTLGFFAPHAAYAAAKDPQGALDEFKGMVKLLHDAGLEVLLDVVYNHTAEASGTGATLSFRGLDNRAYYRLDERGRDIDVTGTGNTLDLRHPVMCRLALDSLRYWVQECHVDGFRFDLAVALGRGRTDEFDPDHPFLVGLRTDPVLSRTKLIVEPWDVGMHGWRTGQFPPPFSEWNDRFRDSVRDFWLADHRPAVPGQVAHGVQDLATRLAGSRDLFGTRDRGPTASVNFVAAHDGFTLADLTAYNEKHNEDNGEDNNDGSNGNRSWNHGVEGPTDDEQVLTLRRRSMRNLLGTLLLSSGIPMINAGDEFGRTQNGNNNPYNQDNATTWFNWDRAPWQDDLLATTQHLIAIRREHPALRQRTWAEGKEVHEDGSIDLAWYAADGSPMQDWTEPGQRTLQMLVNGAWLGHESVLVVLHGGLNEQTVSLPEAPGLSAYRLLWDSVWERPSDGDVVTAGADVTLAPLSMRAYAVTDPT</sequence>
<feature type="region of interest" description="Disordered" evidence="4">
    <location>
        <begin position="494"/>
        <end position="522"/>
    </location>
</feature>
<dbReference type="InterPro" id="IPR014756">
    <property type="entry name" value="Ig_E-set"/>
</dbReference>
<dbReference type="PANTHER" id="PTHR43002">
    <property type="entry name" value="GLYCOGEN DEBRANCHING ENZYME"/>
    <property type="match status" value="1"/>
</dbReference>
<protein>
    <submittedName>
        <fullName evidence="6">Glycogen debranching protein</fullName>
    </submittedName>
</protein>
<dbReference type="Gene3D" id="2.60.40.1180">
    <property type="entry name" value="Golgi alpha-mannosidase II"/>
    <property type="match status" value="1"/>
</dbReference>
<dbReference type="SUPFAM" id="SSF81296">
    <property type="entry name" value="E set domains"/>
    <property type="match status" value="1"/>
</dbReference>